<name>A0ABS6EB83_9FIRM</name>
<dbReference type="RefSeq" id="WP_216522211.1">
    <property type="nucleotide sequence ID" value="NZ_JAHLPM010000027.1"/>
</dbReference>
<gene>
    <name evidence="1" type="ORF">KQI42_19535</name>
</gene>
<accession>A0ABS6EB83</accession>
<dbReference type="EMBL" id="JAHLPM010000027">
    <property type="protein sequence ID" value="MBU5440190.1"/>
    <property type="molecule type" value="Genomic_DNA"/>
</dbReference>
<reference evidence="1 2" key="1">
    <citation type="submission" date="2021-06" db="EMBL/GenBank/DDBJ databases">
        <authorList>
            <person name="Sun Q."/>
            <person name="Li D."/>
        </authorList>
    </citation>
    <scope>NUCLEOTIDE SEQUENCE [LARGE SCALE GENOMIC DNA]</scope>
    <source>
        <strain evidence="1 2">MSJ-40</strain>
    </source>
</reference>
<organism evidence="1 2">
    <name type="scientific">Tissierella simiarum</name>
    <dbReference type="NCBI Taxonomy" id="2841534"/>
    <lineage>
        <taxon>Bacteria</taxon>
        <taxon>Bacillati</taxon>
        <taxon>Bacillota</taxon>
        <taxon>Tissierellia</taxon>
        <taxon>Tissierellales</taxon>
        <taxon>Tissierellaceae</taxon>
        <taxon>Tissierella</taxon>
    </lineage>
</organism>
<proteinExistence type="predicted"/>
<evidence type="ECO:0000313" key="1">
    <source>
        <dbReference type="EMBL" id="MBU5440190.1"/>
    </source>
</evidence>
<sequence length="78" mass="8974">MENPKAISEILNQTKRIEENNFSNMEYATSISMLLNSNDLAKTKDKELSDKVNKLNRHIEDINKLTADLLNDLSSRHN</sequence>
<protein>
    <submittedName>
        <fullName evidence="1">Uncharacterized protein</fullName>
    </submittedName>
</protein>
<dbReference type="Proteomes" id="UP000749471">
    <property type="component" value="Unassembled WGS sequence"/>
</dbReference>
<comment type="caution">
    <text evidence="1">The sequence shown here is derived from an EMBL/GenBank/DDBJ whole genome shotgun (WGS) entry which is preliminary data.</text>
</comment>
<keyword evidence="2" id="KW-1185">Reference proteome</keyword>
<evidence type="ECO:0000313" key="2">
    <source>
        <dbReference type="Proteomes" id="UP000749471"/>
    </source>
</evidence>